<accession>A0A238ZH02</accession>
<keyword evidence="2" id="KW-1133">Transmembrane helix</keyword>
<evidence type="ECO:0000256" key="1">
    <source>
        <dbReference type="SAM" id="Coils"/>
    </source>
</evidence>
<dbReference type="OrthoDB" id="1413766at2"/>
<reference evidence="4" key="1">
    <citation type="submission" date="2017-06" db="EMBL/GenBank/DDBJ databases">
        <authorList>
            <person name="Varghese N."/>
            <person name="Submissions S."/>
        </authorList>
    </citation>
    <scope>NUCLEOTIDE SEQUENCE [LARGE SCALE GENOMIC DNA]</scope>
    <source>
        <strain evidence="4">DSM 27993</strain>
    </source>
</reference>
<keyword evidence="2" id="KW-0812">Transmembrane</keyword>
<evidence type="ECO:0000313" key="3">
    <source>
        <dbReference type="EMBL" id="SNR82301.1"/>
    </source>
</evidence>
<protein>
    <submittedName>
        <fullName evidence="3">CarboxypepD_reg-like domain-containing protein</fullName>
    </submittedName>
</protein>
<dbReference type="InterPro" id="IPR008969">
    <property type="entry name" value="CarboxyPept-like_regulatory"/>
</dbReference>
<keyword evidence="1" id="KW-0175">Coiled coil</keyword>
<organism evidence="3 4">
    <name type="scientific">Lutibacter flavus</name>
    <dbReference type="NCBI Taxonomy" id="691689"/>
    <lineage>
        <taxon>Bacteria</taxon>
        <taxon>Pseudomonadati</taxon>
        <taxon>Bacteroidota</taxon>
        <taxon>Flavobacteriia</taxon>
        <taxon>Flavobacteriales</taxon>
        <taxon>Flavobacteriaceae</taxon>
        <taxon>Lutibacter</taxon>
    </lineage>
</organism>
<dbReference type="SUPFAM" id="SSF49464">
    <property type="entry name" value="Carboxypeptidase regulatory domain-like"/>
    <property type="match status" value="1"/>
</dbReference>
<dbReference type="Pfam" id="PF13715">
    <property type="entry name" value="CarbopepD_reg_2"/>
    <property type="match status" value="1"/>
</dbReference>
<dbReference type="RefSeq" id="WP_089379540.1">
    <property type="nucleotide sequence ID" value="NZ_FZNX01000007.1"/>
</dbReference>
<gene>
    <name evidence="3" type="ORF">SAMN04488111_3281</name>
</gene>
<proteinExistence type="predicted"/>
<keyword evidence="2" id="KW-0472">Membrane</keyword>
<sequence>MKNQILPLQINNILAYSLILLAFIGFQNSIYSSNKIVNDTIGFNEYKGIVIDSKSKKALIFAAITVNNTNISSVTNTQGKFILKIPKKYTNNKITVSFLGYTSKVVNLSDTSTDDIEVRLETHIEELSEIKINIKDAKTLISEMLRKKGDNYFDFPTSMTAFYRETIKKRRSYVSLSEAVVGINKQSYNLDRKDILKLYRARKSTDYKKLDTITLKLRGGPYSTVQIDAMKNSDVLFSEDVFDYYDFVFENSTKIDNKPIFVVSFKQKPSISDPMYYGKLYIDANSYALTMAKFSLNLENPKKASRLFIIKKPARATVLPIEASYQIDYREKDGKWYLGYSRIQLGFKIDYDKRLFNSVYNITMEMAVTDWEKSTDENIFKARERLRSTAILSDEAQGFSDPEFWGEFNVIEPEKPIESAIKKIQKQLRKIK</sequence>
<dbReference type="Proteomes" id="UP000198412">
    <property type="component" value="Unassembled WGS sequence"/>
</dbReference>
<keyword evidence="4" id="KW-1185">Reference proteome</keyword>
<feature type="transmembrane region" description="Helical" evidence="2">
    <location>
        <begin position="12"/>
        <end position="31"/>
    </location>
</feature>
<evidence type="ECO:0000256" key="2">
    <source>
        <dbReference type="SAM" id="Phobius"/>
    </source>
</evidence>
<dbReference type="EMBL" id="FZNX01000007">
    <property type="protein sequence ID" value="SNR82301.1"/>
    <property type="molecule type" value="Genomic_DNA"/>
</dbReference>
<name>A0A238ZH02_9FLAO</name>
<feature type="coiled-coil region" evidence="1">
    <location>
        <begin position="120"/>
        <end position="147"/>
    </location>
</feature>
<dbReference type="Gene3D" id="2.60.40.1120">
    <property type="entry name" value="Carboxypeptidase-like, regulatory domain"/>
    <property type="match status" value="1"/>
</dbReference>
<dbReference type="AlphaFoldDB" id="A0A238ZH02"/>
<evidence type="ECO:0000313" key="4">
    <source>
        <dbReference type="Proteomes" id="UP000198412"/>
    </source>
</evidence>